<dbReference type="AlphaFoldDB" id="A0A0E9PTN6"/>
<dbReference type="EMBL" id="GBXM01100738">
    <property type="protein sequence ID" value="JAH07839.1"/>
    <property type="molecule type" value="Transcribed_RNA"/>
</dbReference>
<evidence type="ECO:0000313" key="1">
    <source>
        <dbReference type="EMBL" id="JAH07839.1"/>
    </source>
</evidence>
<organism evidence="1">
    <name type="scientific">Anguilla anguilla</name>
    <name type="common">European freshwater eel</name>
    <name type="synonym">Muraena anguilla</name>
    <dbReference type="NCBI Taxonomy" id="7936"/>
    <lineage>
        <taxon>Eukaryota</taxon>
        <taxon>Metazoa</taxon>
        <taxon>Chordata</taxon>
        <taxon>Craniata</taxon>
        <taxon>Vertebrata</taxon>
        <taxon>Euteleostomi</taxon>
        <taxon>Actinopterygii</taxon>
        <taxon>Neopterygii</taxon>
        <taxon>Teleostei</taxon>
        <taxon>Anguilliformes</taxon>
        <taxon>Anguillidae</taxon>
        <taxon>Anguilla</taxon>
    </lineage>
</organism>
<protein>
    <submittedName>
        <fullName evidence="1">Uncharacterized protein</fullName>
    </submittedName>
</protein>
<name>A0A0E9PTN6_ANGAN</name>
<reference evidence="1" key="1">
    <citation type="submission" date="2014-11" db="EMBL/GenBank/DDBJ databases">
        <authorList>
            <person name="Amaro Gonzalez C."/>
        </authorList>
    </citation>
    <scope>NUCLEOTIDE SEQUENCE</scope>
</reference>
<proteinExistence type="predicted"/>
<sequence>MSIRQKQCWPSSAQLQQHNRSSFWECTFTVTSISGTEDLKVSLTYPHPGN</sequence>
<accession>A0A0E9PTN6</accession>
<reference evidence="1" key="2">
    <citation type="journal article" date="2015" name="Fish Shellfish Immunol.">
        <title>Early steps in the European eel (Anguilla anguilla)-Vibrio vulnificus interaction in the gills: Role of the RtxA13 toxin.</title>
        <authorList>
            <person name="Callol A."/>
            <person name="Pajuelo D."/>
            <person name="Ebbesson L."/>
            <person name="Teles M."/>
            <person name="MacKenzie S."/>
            <person name="Amaro C."/>
        </authorList>
    </citation>
    <scope>NUCLEOTIDE SEQUENCE</scope>
</reference>